<dbReference type="EMBL" id="QMIF01000024">
    <property type="protein sequence ID" value="TVM30389.1"/>
    <property type="molecule type" value="Genomic_DNA"/>
</dbReference>
<dbReference type="InterPro" id="IPR003439">
    <property type="entry name" value="ABC_transporter-like_ATP-bd"/>
</dbReference>
<evidence type="ECO:0000313" key="9">
    <source>
        <dbReference type="Proteomes" id="UP000503251"/>
    </source>
</evidence>
<dbReference type="SMART" id="SM00382">
    <property type="entry name" value="AAA"/>
    <property type="match status" value="1"/>
</dbReference>
<accession>A0A6P1ZDX6</accession>
<evidence type="ECO:0000259" key="5">
    <source>
        <dbReference type="PROSITE" id="PS50893"/>
    </source>
</evidence>
<dbReference type="GO" id="GO:0016887">
    <property type="term" value="F:ATP hydrolysis activity"/>
    <property type="evidence" value="ECO:0007669"/>
    <property type="project" value="InterPro"/>
</dbReference>
<protein>
    <submittedName>
        <fullName evidence="6 7">ABC transporter</fullName>
    </submittedName>
</protein>
<proteinExistence type="inferred from homology"/>
<evidence type="ECO:0000313" key="7">
    <source>
        <dbReference type="EMBL" id="TVM30389.1"/>
    </source>
</evidence>
<sequence length="237" mass="24682">MPAKAGPMILMDNIHLMLQGGSGPVNVLRGVSLSIGAGETVSVVGPSGSGKTTMLMVMAGLEKPTSGTLLVAGEDLTRLDEDGLARFRRGRVGIVFQGFHLVGTMTALENAALPLELAGYDDAFERARKGLADVGLEKRAGHYPSQLSGGEQQRVAIARAFAGEPSILLADEPTGNLDAATGERVMDLLFTLAGRDGATVVLITHDAGLANQADRTLELLDGQITDGHPQPSTEGTR</sequence>
<dbReference type="PROSITE" id="PS00211">
    <property type="entry name" value="ABC_TRANSPORTER_1"/>
    <property type="match status" value="1"/>
</dbReference>
<feature type="domain" description="ABC transporter" evidence="5">
    <location>
        <begin position="9"/>
        <end position="237"/>
    </location>
</feature>
<keyword evidence="9" id="KW-1185">Reference proteome</keyword>
<dbReference type="FunFam" id="3.40.50.300:FF:000032">
    <property type="entry name" value="Export ABC transporter ATP-binding protein"/>
    <property type="match status" value="1"/>
</dbReference>
<dbReference type="GO" id="GO:0022857">
    <property type="term" value="F:transmembrane transporter activity"/>
    <property type="evidence" value="ECO:0007669"/>
    <property type="project" value="TreeGrafter"/>
</dbReference>
<dbReference type="Proteomes" id="UP000503251">
    <property type="component" value="Chromosome"/>
</dbReference>
<dbReference type="PANTHER" id="PTHR24220">
    <property type="entry name" value="IMPORT ATP-BINDING PROTEIN"/>
    <property type="match status" value="1"/>
</dbReference>
<dbReference type="Pfam" id="PF00005">
    <property type="entry name" value="ABC_tran"/>
    <property type="match status" value="1"/>
</dbReference>
<comment type="similarity">
    <text evidence="4">Belongs to the ABC transporter superfamily. Macrolide exporter (TC 3.A.1.122) family.</text>
</comment>
<dbReference type="InterPro" id="IPR017911">
    <property type="entry name" value="MacB-like_ATP-bd"/>
</dbReference>
<organism evidence="7 8">
    <name type="scientific">Oceanidesulfovibrio marinus</name>
    <dbReference type="NCBI Taxonomy" id="370038"/>
    <lineage>
        <taxon>Bacteria</taxon>
        <taxon>Pseudomonadati</taxon>
        <taxon>Thermodesulfobacteriota</taxon>
        <taxon>Desulfovibrionia</taxon>
        <taxon>Desulfovibrionales</taxon>
        <taxon>Desulfovibrionaceae</taxon>
        <taxon>Oceanidesulfovibrio</taxon>
    </lineage>
</organism>
<dbReference type="InterPro" id="IPR003593">
    <property type="entry name" value="AAA+_ATPase"/>
</dbReference>
<keyword evidence="2" id="KW-0547">Nucleotide-binding</keyword>
<dbReference type="Proteomes" id="UP000434052">
    <property type="component" value="Unassembled WGS sequence"/>
</dbReference>
<keyword evidence="3 6" id="KW-0067">ATP-binding</keyword>
<evidence type="ECO:0000256" key="3">
    <source>
        <dbReference type="ARBA" id="ARBA00022840"/>
    </source>
</evidence>
<keyword evidence="1" id="KW-0813">Transport</keyword>
<dbReference type="OrthoDB" id="9809450at2"/>
<reference evidence="6 9" key="2">
    <citation type="submission" date="2019-04" db="EMBL/GenBank/DDBJ databases">
        <title>Isolation and culture of sulfate reducing bacteria from the cold seep of the South China Sea.</title>
        <authorList>
            <person name="Sun C."/>
            <person name="Liu R."/>
        </authorList>
    </citation>
    <scope>NUCLEOTIDE SEQUENCE [LARGE SCALE GENOMIC DNA]</scope>
    <source>
        <strain evidence="6 9">CS1</strain>
    </source>
</reference>
<evidence type="ECO:0000313" key="6">
    <source>
        <dbReference type="EMBL" id="QJT11410.1"/>
    </source>
</evidence>
<evidence type="ECO:0000256" key="4">
    <source>
        <dbReference type="ARBA" id="ARBA00038388"/>
    </source>
</evidence>
<dbReference type="InterPro" id="IPR015854">
    <property type="entry name" value="ABC_transpr_LolD-like"/>
</dbReference>
<dbReference type="RefSeq" id="WP_144307411.1">
    <property type="nucleotide sequence ID" value="NZ_QMIF01000024.1"/>
</dbReference>
<evidence type="ECO:0000256" key="2">
    <source>
        <dbReference type="ARBA" id="ARBA00022741"/>
    </source>
</evidence>
<dbReference type="GO" id="GO:0005886">
    <property type="term" value="C:plasma membrane"/>
    <property type="evidence" value="ECO:0007669"/>
    <property type="project" value="TreeGrafter"/>
</dbReference>
<evidence type="ECO:0000256" key="1">
    <source>
        <dbReference type="ARBA" id="ARBA00022448"/>
    </source>
</evidence>
<dbReference type="InterPro" id="IPR017871">
    <property type="entry name" value="ABC_transporter-like_CS"/>
</dbReference>
<name>A0A6P1ZDX6_9BACT</name>
<reference evidence="7 8" key="1">
    <citation type="submission" date="2018-06" db="EMBL/GenBank/DDBJ databases">
        <title>Complete genome of Desulfovibrio marinus P48SEP.</title>
        <authorList>
            <person name="Crispim J.S."/>
            <person name="Vidigal P.M.P."/>
            <person name="Silva L.C.F."/>
            <person name="Araujo L.C."/>
            <person name="Laguardia C.N."/>
            <person name="Dias R.S."/>
            <person name="Sousa M.P."/>
            <person name="Paula S.O."/>
            <person name="Silva C."/>
        </authorList>
    </citation>
    <scope>NUCLEOTIDE SEQUENCE [LARGE SCALE GENOMIC DNA]</scope>
    <source>
        <strain evidence="7 8">P48SEP</strain>
    </source>
</reference>
<dbReference type="PROSITE" id="PS50893">
    <property type="entry name" value="ABC_TRANSPORTER_2"/>
    <property type="match status" value="1"/>
</dbReference>
<dbReference type="AlphaFoldDB" id="A0A6P1ZDX6"/>
<gene>
    <name evidence="7" type="ORF">DQK91_21150</name>
    <name evidence="6" type="ORF">E8L03_18225</name>
</gene>
<dbReference type="GO" id="GO:0005524">
    <property type="term" value="F:ATP binding"/>
    <property type="evidence" value="ECO:0007669"/>
    <property type="project" value="UniProtKB-KW"/>
</dbReference>
<dbReference type="InterPro" id="IPR027417">
    <property type="entry name" value="P-loop_NTPase"/>
</dbReference>
<dbReference type="EMBL" id="CP039543">
    <property type="protein sequence ID" value="QJT11410.1"/>
    <property type="molecule type" value="Genomic_DNA"/>
</dbReference>
<dbReference type="CDD" id="cd03255">
    <property type="entry name" value="ABC_MJ0796_LolCDE_FtsE"/>
    <property type="match status" value="1"/>
</dbReference>
<dbReference type="Gene3D" id="3.40.50.300">
    <property type="entry name" value="P-loop containing nucleotide triphosphate hydrolases"/>
    <property type="match status" value="1"/>
</dbReference>
<dbReference type="GO" id="GO:0098796">
    <property type="term" value="C:membrane protein complex"/>
    <property type="evidence" value="ECO:0007669"/>
    <property type="project" value="UniProtKB-ARBA"/>
</dbReference>
<dbReference type="SUPFAM" id="SSF52540">
    <property type="entry name" value="P-loop containing nucleoside triphosphate hydrolases"/>
    <property type="match status" value="1"/>
</dbReference>
<evidence type="ECO:0000313" key="8">
    <source>
        <dbReference type="Proteomes" id="UP000434052"/>
    </source>
</evidence>